<comment type="function">
    <text evidence="6">Removes the formyl group from the N-terminal Met of newly synthesized proteins. Requires at least a dipeptide for an efficient rate of reaction. N-terminal L-methionine is a prerequisite for activity but the enzyme has broad specificity at other positions.</text>
</comment>
<organism evidence="7 8">
    <name type="scientific">Mycolicibacter acidiphilus</name>
    <dbReference type="NCBI Taxonomy" id="2835306"/>
    <lineage>
        <taxon>Bacteria</taxon>
        <taxon>Bacillati</taxon>
        <taxon>Actinomycetota</taxon>
        <taxon>Actinomycetes</taxon>
        <taxon>Mycobacteriales</taxon>
        <taxon>Mycobacteriaceae</taxon>
        <taxon>Mycolicibacter</taxon>
    </lineage>
</organism>
<sequence length="197" mass="20996">MAVVPIRIVGDPVLHTPTSPVPVGDDGALPAEVVELITTMYETMDAANGVGLAANQIGVALRVFVYDCPDDRGTAGRRRGVVVNPVLETSEVPDTMPDPDDDDEGCLSVPGESFPTGRAGWARVTGLDADGKPVELEGNGLFARMLQHETGHLDGLLYLDRLVGRYARAAKKRVKSNGWGVPELSWMPGEVPDPFGH</sequence>
<dbReference type="Gene3D" id="3.90.45.10">
    <property type="entry name" value="Peptide deformylase"/>
    <property type="match status" value="1"/>
</dbReference>
<evidence type="ECO:0000256" key="5">
    <source>
        <dbReference type="ARBA" id="ARBA00023004"/>
    </source>
</evidence>
<dbReference type="Pfam" id="PF01327">
    <property type="entry name" value="Pep_deformylase"/>
    <property type="match status" value="1"/>
</dbReference>
<feature type="binding site" evidence="6">
    <location>
        <position position="106"/>
    </location>
    <ligand>
        <name>Fe cation</name>
        <dbReference type="ChEBI" id="CHEBI:24875"/>
    </ligand>
</feature>
<dbReference type="EMBL" id="JAHCLR010000040">
    <property type="protein sequence ID" value="MBS9535336.1"/>
    <property type="molecule type" value="Genomic_DNA"/>
</dbReference>
<dbReference type="NCBIfam" id="TIGR00079">
    <property type="entry name" value="pept_deformyl"/>
    <property type="match status" value="1"/>
</dbReference>
<dbReference type="NCBIfam" id="NF009483">
    <property type="entry name" value="PRK12846.1-4"/>
    <property type="match status" value="1"/>
</dbReference>
<dbReference type="Proteomes" id="UP001519535">
    <property type="component" value="Unassembled WGS sequence"/>
</dbReference>
<keyword evidence="8" id="KW-1185">Reference proteome</keyword>
<feature type="binding site" evidence="6">
    <location>
        <position position="152"/>
    </location>
    <ligand>
        <name>Fe cation</name>
        <dbReference type="ChEBI" id="CHEBI:24875"/>
    </ligand>
</feature>
<dbReference type="PANTHER" id="PTHR10458:SF2">
    <property type="entry name" value="PEPTIDE DEFORMYLASE, MITOCHONDRIAL"/>
    <property type="match status" value="1"/>
</dbReference>
<comment type="catalytic activity">
    <reaction evidence="6">
        <text>N-terminal N-formyl-L-methionyl-[peptide] + H2O = N-terminal L-methionyl-[peptide] + formate</text>
        <dbReference type="Rhea" id="RHEA:24420"/>
        <dbReference type="Rhea" id="RHEA-COMP:10639"/>
        <dbReference type="Rhea" id="RHEA-COMP:10640"/>
        <dbReference type="ChEBI" id="CHEBI:15377"/>
        <dbReference type="ChEBI" id="CHEBI:15740"/>
        <dbReference type="ChEBI" id="CHEBI:49298"/>
        <dbReference type="ChEBI" id="CHEBI:64731"/>
        <dbReference type="EC" id="3.5.1.88"/>
    </reaction>
</comment>
<accession>A0ABS5RLZ7</accession>
<dbReference type="SUPFAM" id="SSF56420">
    <property type="entry name" value="Peptide deformylase"/>
    <property type="match status" value="1"/>
</dbReference>
<evidence type="ECO:0000256" key="2">
    <source>
        <dbReference type="ARBA" id="ARBA00022723"/>
    </source>
</evidence>
<gene>
    <name evidence="6" type="primary">def</name>
    <name evidence="7" type="ORF">KIH27_17255</name>
</gene>
<feature type="active site" evidence="6">
    <location>
        <position position="149"/>
    </location>
</feature>
<evidence type="ECO:0000313" key="8">
    <source>
        <dbReference type="Proteomes" id="UP001519535"/>
    </source>
</evidence>
<dbReference type="CDD" id="cd00487">
    <property type="entry name" value="Pep_deformylase"/>
    <property type="match status" value="1"/>
</dbReference>
<dbReference type="EC" id="3.5.1.88" evidence="6"/>
<proteinExistence type="inferred from homology"/>
<evidence type="ECO:0000256" key="4">
    <source>
        <dbReference type="ARBA" id="ARBA00022917"/>
    </source>
</evidence>
<dbReference type="InterPro" id="IPR023635">
    <property type="entry name" value="Peptide_deformylase"/>
</dbReference>
<protein>
    <recommendedName>
        <fullName evidence="6">Peptide deformylase</fullName>
        <shortName evidence="6">PDF</shortName>
        <ecNumber evidence="6">3.5.1.88</ecNumber>
    </recommendedName>
    <alternativeName>
        <fullName evidence="6">Polypeptide deformylase</fullName>
    </alternativeName>
</protein>
<dbReference type="HAMAP" id="MF_00163">
    <property type="entry name" value="Pep_deformylase"/>
    <property type="match status" value="1"/>
</dbReference>
<dbReference type="NCBIfam" id="NF001159">
    <property type="entry name" value="PRK00150.1-3"/>
    <property type="match status" value="1"/>
</dbReference>
<name>A0ABS5RLZ7_9MYCO</name>
<evidence type="ECO:0000256" key="6">
    <source>
        <dbReference type="HAMAP-Rule" id="MF_00163"/>
    </source>
</evidence>
<comment type="similarity">
    <text evidence="1 6">Belongs to the polypeptide deformylase family.</text>
</comment>
<evidence type="ECO:0000256" key="3">
    <source>
        <dbReference type="ARBA" id="ARBA00022801"/>
    </source>
</evidence>
<dbReference type="PIRSF" id="PIRSF004749">
    <property type="entry name" value="Pep_def"/>
    <property type="match status" value="1"/>
</dbReference>
<dbReference type="PANTHER" id="PTHR10458">
    <property type="entry name" value="PEPTIDE DEFORMYLASE"/>
    <property type="match status" value="1"/>
</dbReference>
<dbReference type="PRINTS" id="PR01576">
    <property type="entry name" value="PDEFORMYLASE"/>
</dbReference>
<evidence type="ECO:0000256" key="1">
    <source>
        <dbReference type="ARBA" id="ARBA00010759"/>
    </source>
</evidence>
<reference evidence="7 8" key="1">
    <citation type="submission" date="2021-05" db="EMBL/GenBank/DDBJ databases">
        <title>Mycobacterium acidophilum sp. nov., an extremely acid-tolerant member of the genus Mycobacterium.</title>
        <authorList>
            <person name="Xia J."/>
        </authorList>
    </citation>
    <scope>NUCLEOTIDE SEQUENCE [LARGE SCALE GENOMIC DNA]</scope>
    <source>
        <strain evidence="7 8">M1</strain>
    </source>
</reference>
<dbReference type="GO" id="GO:0042586">
    <property type="term" value="F:peptide deformylase activity"/>
    <property type="evidence" value="ECO:0007669"/>
    <property type="project" value="UniProtKB-EC"/>
</dbReference>
<dbReference type="RefSeq" id="WP_214094190.1">
    <property type="nucleotide sequence ID" value="NZ_JAHCLR010000040.1"/>
</dbReference>
<feature type="binding site" evidence="6">
    <location>
        <position position="148"/>
    </location>
    <ligand>
        <name>Fe cation</name>
        <dbReference type="ChEBI" id="CHEBI:24875"/>
    </ligand>
</feature>
<comment type="cofactor">
    <cofactor evidence="6">
        <name>Fe(2+)</name>
        <dbReference type="ChEBI" id="CHEBI:29033"/>
    </cofactor>
    <text evidence="6">Binds 1 Fe(2+) ion.</text>
</comment>
<keyword evidence="3 6" id="KW-0378">Hydrolase</keyword>
<keyword evidence="4 6" id="KW-0648">Protein biosynthesis</keyword>
<dbReference type="InterPro" id="IPR036821">
    <property type="entry name" value="Peptide_deformylase_sf"/>
</dbReference>
<evidence type="ECO:0000313" key="7">
    <source>
        <dbReference type="EMBL" id="MBS9535336.1"/>
    </source>
</evidence>
<keyword evidence="5 6" id="KW-0408">Iron</keyword>
<comment type="caution">
    <text evidence="7">The sequence shown here is derived from an EMBL/GenBank/DDBJ whole genome shotgun (WGS) entry which is preliminary data.</text>
</comment>
<keyword evidence="2 6" id="KW-0479">Metal-binding</keyword>